<dbReference type="Proteomes" id="UP000197783">
    <property type="component" value="Unassembled WGS sequence"/>
</dbReference>
<feature type="transmembrane region" description="Helical" evidence="1">
    <location>
        <begin position="35"/>
        <end position="55"/>
    </location>
</feature>
<gene>
    <name evidence="2" type="ORF">SPMU_10570</name>
</gene>
<organism evidence="2 3">
    <name type="scientific">Sphingomonas mucosissima</name>
    <dbReference type="NCBI Taxonomy" id="370959"/>
    <lineage>
        <taxon>Bacteria</taxon>
        <taxon>Pseudomonadati</taxon>
        <taxon>Pseudomonadota</taxon>
        <taxon>Alphaproteobacteria</taxon>
        <taxon>Sphingomonadales</taxon>
        <taxon>Sphingomonadaceae</taxon>
        <taxon>Sphingomonas</taxon>
    </lineage>
</organism>
<dbReference type="EMBL" id="NBBJ01000001">
    <property type="protein sequence ID" value="OWK32716.1"/>
    <property type="molecule type" value="Genomic_DNA"/>
</dbReference>
<evidence type="ECO:0000313" key="3">
    <source>
        <dbReference type="Proteomes" id="UP000197783"/>
    </source>
</evidence>
<feature type="transmembrane region" description="Helical" evidence="1">
    <location>
        <begin position="6"/>
        <end position="23"/>
    </location>
</feature>
<evidence type="ECO:0000256" key="1">
    <source>
        <dbReference type="SAM" id="Phobius"/>
    </source>
</evidence>
<sequence>MSNGPEVFLLAMMLILPLSALVARRLPFTRIAKLAVLWTLIFAAATAAALMWNSWGVEQ</sequence>
<keyword evidence="1" id="KW-1133">Transmembrane helix</keyword>
<evidence type="ECO:0000313" key="2">
    <source>
        <dbReference type="EMBL" id="OWK32716.1"/>
    </source>
</evidence>
<keyword evidence="1" id="KW-0472">Membrane</keyword>
<name>A0A245ZSM5_9SPHN</name>
<comment type="caution">
    <text evidence="2">The sequence shown here is derived from an EMBL/GenBank/DDBJ whole genome shotgun (WGS) entry which is preliminary data.</text>
</comment>
<keyword evidence="3" id="KW-1185">Reference proteome</keyword>
<dbReference type="RefSeq" id="WP_088332516.1">
    <property type="nucleotide sequence ID" value="NZ_NBBJ01000001.1"/>
</dbReference>
<proteinExistence type="predicted"/>
<reference evidence="2 3" key="1">
    <citation type="submission" date="2017-03" db="EMBL/GenBank/DDBJ databases">
        <title>Genome sequence of Sphingomonas mucosissima DSM 17494.</title>
        <authorList>
            <person name="Poehlein A."/>
            <person name="Wuebbeler J.H."/>
            <person name="Steinbuechel A."/>
            <person name="Daniel R."/>
        </authorList>
    </citation>
    <scope>NUCLEOTIDE SEQUENCE [LARGE SCALE GENOMIC DNA]</scope>
    <source>
        <strain evidence="2 3">DSM 17494</strain>
    </source>
</reference>
<protein>
    <submittedName>
        <fullName evidence="2">Uncharacterized protein</fullName>
    </submittedName>
</protein>
<keyword evidence="1" id="KW-0812">Transmembrane</keyword>
<dbReference type="AlphaFoldDB" id="A0A245ZSM5"/>
<accession>A0A245ZSM5</accession>